<dbReference type="InParanoid" id="A0A0M8K5Q3"/>
<dbReference type="AlphaFoldDB" id="A0A0M8K5Q3"/>
<dbReference type="Pfam" id="PF02674">
    <property type="entry name" value="Colicin_V"/>
    <property type="match status" value="1"/>
</dbReference>
<dbReference type="FunCoup" id="A0A0M8K5Q3">
    <property type="interactions" value="12"/>
</dbReference>
<reference evidence="7" key="2">
    <citation type="submission" date="2015-08" db="EMBL/GenBank/DDBJ databases">
        <title>Draft Genome Sequence of a Heterotrophic Facultative Anaerobic Bacterium Ardenticatena maritima Strain 110S.</title>
        <authorList>
            <person name="Kawaichi S."/>
            <person name="Yoshida T."/>
            <person name="Sako Y."/>
            <person name="Nakamura R."/>
        </authorList>
    </citation>
    <scope>NUCLEOTIDE SEQUENCE [LARGE SCALE GENOMIC DNA]</scope>
    <source>
        <strain evidence="7">110S</strain>
    </source>
</reference>
<dbReference type="GO" id="GO:0016020">
    <property type="term" value="C:membrane"/>
    <property type="evidence" value="ECO:0007669"/>
    <property type="project" value="UniProtKB-SubCell"/>
</dbReference>
<sequence>METTVGTLSTKERTGMWMDIILLLILITSMLAGFSQGTVWQLINIGALYFGVSVAAGYYTRVTRLMRKYLGPSDTLTRDTIVFLAIVFGIWGAIMLASRYSFRGVNIKTGRTLDQLGGMVIGLVVGFVWCLLLLLVLGFITSVPWPQYDGARMFIVNGLRHSFLRPFILSLLPLLVEVISPWIPGGTPPIFTTIFSVIR</sequence>
<evidence type="ECO:0000256" key="2">
    <source>
        <dbReference type="ARBA" id="ARBA00022692"/>
    </source>
</evidence>
<dbReference type="GO" id="GO:0009403">
    <property type="term" value="P:toxin biosynthetic process"/>
    <property type="evidence" value="ECO:0007669"/>
    <property type="project" value="InterPro"/>
</dbReference>
<keyword evidence="3 5" id="KW-1133">Transmembrane helix</keyword>
<comment type="subcellular location">
    <subcellularLocation>
        <location evidence="1">Membrane</location>
        <topology evidence="1">Multi-pass membrane protein</topology>
    </subcellularLocation>
</comment>
<reference evidence="6 7" key="1">
    <citation type="journal article" date="2015" name="Genome Announc.">
        <title>Draft Genome Sequence of a Heterotrophic Facultative Anaerobic Thermophilic Bacterium, Ardenticatena maritima Strain 110ST.</title>
        <authorList>
            <person name="Kawaichi S."/>
            <person name="Yoshida T."/>
            <person name="Sako Y."/>
            <person name="Nakamura R."/>
        </authorList>
    </citation>
    <scope>NUCLEOTIDE SEQUENCE [LARGE SCALE GENOMIC DNA]</scope>
    <source>
        <strain evidence="6 7">110S</strain>
    </source>
</reference>
<evidence type="ECO:0008006" key="8">
    <source>
        <dbReference type="Google" id="ProtNLM"/>
    </source>
</evidence>
<feature type="transmembrane region" description="Helical" evidence="5">
    <location>
        <begin position="40"/>
        <end position="60"/>
    </location>
</feature>
<dbReference type="EMBL" id="BBZA01000039">
    <property type="protein sequence ID" value="GAP62283.1"/>
    <property type="molecule type" value="Genomic_DNA"/>
</dbReference>
<evidence type="ECO:0000313" key="6">
    <source>
        <dbReference type="EMBL" id="GAP62283.1"/>
    </source>
</evidence>
<keyword evidence="2 5" id="KW-0812">Transmembrane</keyword>
<evidence type="ECO:0000256" key="4">
    <source>
        <dbReference type="ARBA" id="ARBA00023136"/>
    </source>
</evidence>
<proteinExistence type="predicted"/>
<organism evidence="6 7">
    <name type="scientific">Ardenticatena maritima</name>
    <dbReference type="NCBI Taxonomy" id="872965"/>
    <lineage>
        <taxon>Bacteria</taxon>
        <taxon>Bacillati</taxon>
        <taxon>Chloroflexota</taxon>
        <taxon>Ardenticatenia</taxon>
        <taxon>Ardenticatenales</taxon>
        <taxon>Ardenticatenaceae</taxon>
        <taxon>Ardenticatena</taxon>
    </lineage>
</organism>
<feature type="transmembrane region" description="Helical" evidence="5">
    <location>
        <begin position="120"/>
        <end position="143"/>
    </location>
</feature>
<feature type="transmembrane region" description="Helical" evidence="5">
    <location>
        <begin position="163"/>
        <end position="183"/>
    </location>
</feature>
<evidence type="ECO:0000313" key="7">
    <source>
        <dbReference type="Proteomes" id="UP000037784"/>
    </source>
</evidence>
<name>A0A0M8K5Q3_9CHLR</name>
<feature type="transmembrane region" description="Helical" evidence="5">
    <location>
        <begin position="16"/>
        <end position="34"/>
    </location>
</feature>
<evidence type="ECO:0000256" key="1">
    <source>
        <dbReference type="ARBA" id="ARBA00004141"/>
    </source>
</evidence>
<dbReference type="InterPro" id="IPR003825">
    <property type="entry name" value="Colicin-V_CvpA"/>
</dbReference>
<keyword evidence="4 5" id="KW-0472">Membrane</keyword>
<comment type="caution">
    <text evidence="6">The sequence shown here is derived from an EMBL/GenBank/DDBJ whole genome shotgun (WGS) entry which is preliminary data.</text>
</comment>
<gene>
    <name evidence="6" type="ORF">ARMA_0706</name>
</gene>
<evidence type="ECO:0000256" key="5">
    <source>
        <dbReference type="SAM" id="Phobius"/>
    </source>
</evidence>
<evidence type="ECO:0000256" key="3">
    <source>
        <dbReference type="ARBA" id="ARBA00022989"/>
    </source>
</evidence>
<dbReference type="STRING" id="872965.SE16_08170"/>
<accession>A0A0M8K5Q3</accession>
<dbReference type="Proteomes" id="UP000037784">
    <property type="component" value="Unassembled WGS sequence"/>
</dbReference>
<feature type="transmembrane region" description="Helical" evidence="5">
    <location>
        <begin position="81"/>
        <end position="100"/>
    </location>
</feature>
<protein>
    <recommendedName>
        <fullName evidence="8">Colicin V production protein</fullName>
    </recommendedName>
</protein>
<keyword evidence="7" id="KW-1185">Reference proteome</keyword>